<proteinExistence type="predicted"/>
<accession>A0A7D4Q6Q8</accession>
<keyword evidence="2" id="KW-0012">Acyltransferase</keyword>
<dbReference type="EMBL" id="CP054139">
    <property type="protein sequence ID" value="QKJ29451.1"/>
    <property type="molecule type" value="Genomic_DNA"/>
</dbReference>
<dbReference type="InterPro" id="IPR000182">
    <property type="entry name" value="GNAT_dom"/>
</dbReference>
<gene>
    <name evidence="4" type="ORF">HQ865_06680</name>
</gene>
<dbReference type="InterPro" id="IPR016181">
    <property type="entry name" value="Acyl_CoA_acyltransferase"/>
</dbReference>
<dbReference type="Pfam" id="PF00583">
    <property type="entry name" value="Acetyltransf_1"/>
    <property type="match status" value="1"/>
</dbReference>
<dbReference type="PANTHER" id="PTHR43877:SF2">
    <property type="entry name" value="AMINOALKYLPHOSPHONATE N-ACETYLTRANSFERASE-RELATED"/>
    <property type="match status" value="1"/>
</dbReference>
<dbReference type="PROSITE" id="PS51186">
    <property type="entry name" value="GNAT"/>
    <property type="match status" value="1"/>
</dbReference>
<evidence type="ECO:0000256" key="2">
    <source>
        <dbReference type="ARBA" id="ARBA00023315"/>
    </source>
</evidence>
<evidence type="ECO:0000313" key="4">
    <source>
        <dbReference type="EMBL" id="QKJ29451.1"/>
    </source>
</evidence>
<dbReference type="GO" id="GO:0016747">
    <property type="term" value="F:acyltransferase activity, transferring groups other than amino-acyl groups"/>
    <property type="evidence" value="ECO:0007669"/>
    <property type="project" value="InterPro"/>
</dbReference>
<name>A0A7D4Q6Q8_9SPHI</name>
<dbReference type="SUPFAM" id="SSF55729">
    <property type="entry name" value="Acyl-CoA N-acyltransferases (Nat)"/>
    <property type="match status" value="1"/>
</dbReference>
<feature type="domain" description="N-acetyltransferase" evidence="3">
    <location>
        <begin position="14"/>
        <end position="152"/>
    </location>
</feature>
<dbReference type="Gene3D" id="3.40.630.30">
    <property type="match status" value="1"/>
</dbReference>
<protein>
    <submittedName>
        <fullName evidence="4">GNAT family N-acetyltransferase</fullName>
    </submittedName>
</protein>
<reference evidence="4 5" key="1">
    <citation type="submission" date="2020-05" db="EMBL/GenBank/DDBJ databases">
        <title>Mucilaginibacter mali sp. nov.</title>
        <authorList>
            <person name="Kim H.S."/>
            <person name="Lee K.C."/>
            <person name="Suh M.K."/>
            <person name="Kim J.-S."/>
            <person name="Han K.-I."/>
            <person name="Eom M.K."/>
            <person name="Shin Y.K."/>
            <person name="Lee J.-S."/>
        </authorList>
    </citation>
    <scope>NUCLEOTIDE SEQUENCE [LARGE SCALE GENOMIC DNA]</scope>
    <source>
        <strain evidence="4 5">G2-14</strain>
    </source>
</reference>
<dbReference type="KEGG" id="mmab:HQ865_06680"/>
<organism evidence="4 5">
    <name type="scientific">Mucilaginibacter mali</name>
    <dbReference type="NCBI Taxonomy" id="2740462"/>
    <lineage>
        <taxon>Bacteria</taxon>
        <taxon>Pseudomonadati</taxon>
        <taxon>Bacteroidota</taxon>
        <taxon>Sphingobacteriia</taxon>
        <taxon>Sphingobacteriales</taxon>
        <taxon>Sphingobacteriaceae</taxon>
        <taxon>Mucilaginibacter</taxon>
    </lineage>
</organism>
<dbReference type="AlphaFoldDB" id="A0A7D4Q6Q8"/>
<evidence type="ECO:0000313" key="5">
    <source>
        <dbReference type="Proteomes" id="UP000505355"/>
    </source>
</evidence>
<evidence type="ECO:0000259" key="3">
    <source>
        <dbReference type="PROSITE" id="PS51186"/>
    </source>
</evidence>
<dbReference type="Proteomes" id="UP000505355">
    <property type="component" value="Chromosome"/>
</dbReference>
<dbReference type="RefSeq" id="WP_173414145.1">
    <property type="nucleotide sequence ID" value="NZ_CP054139.1"/>
</dbReference>
<evidence type="ECO:0000256" key="1">
    <source>
        <dbReference type="ARBA" id="ARBA00022679"/>
    </source>
</evidence>
<sequence length="154" mass="17448">MNAAQTLRTTSANPHFRTLVTQLDAELRLMYADLMDTYDQHNIIEHNDTVVIAYADSLPVGCGCFKPFDNEAVEVKRMFVHPDVRGRGISKLILGDLEAWARELGFTYTVLETGLKNSDAHHLYRKTGYVDIPGFGPYIDLEESICMRKSLNHD</sequence>
<dbReference type="PANTHER" id="PTHR43877">
    <property type="entry name" value="AMINOALKYLPHOSPHONATE N-ACETYLTRANSFERASE-RELATED-RELATED"/>
    <property type="match status" value="1"/>
</dbReference>
<keyword evidence="5" id="KW-1185">Reference proteome</keyword>
<dbReference type="InterPro" id="IPR050832">
    <property type="entry name" value="Bact_Acetyltransf"/>
</dbReference>
<keyword evidence="1 4" id="KW-0808">Transferase</keyword>
<dbReference type="CDD" id="cd04301">
    <property type="entry name" value="NAT_SF"/>
    <property type="match status" value="1"/>
</dbReference>